<evidence type="ECO:0000256" key="2">
    <source>
        <dbReference type="PROSITE-ProRule" id="PRU00023"/>
    </source>
</evidence>
<feature type="domain" description="NACHT" evidence="3">
    <location>
        <begin position="286"/>
        <end position="449"/>
    </location>
</feature>
<dbReference type="Pfam" id="PF22939">
    <property type="entry name" value="WHD_GPIID"/>
    <property type="match status" value="1"/>
</dbReference>
<evidence type="ECO:0000256" key="1">
    <source>
        <dbReference type="ARBA" id="ARBA00022737"/>
    </source>
</evidence>
<proteinExistence type="predicted"/>
<dbReference type="InterPro" id="IPR036770">
    <property type="entry name" value="Ankyrin_rpt-contain_sf"/>
</dbReference>
<dbReference type="PROSITE" id="PS50297">
    <property type="entry name" value="ANK_REP_REGION"/>
    <property type="match status" value="1"/>
</dbReference>
<dbReference type="PROSITE" id="PS50088">
    <property type="entry name" value="ANK_REPEAT"/>
    <property type="match status" value="1"/>
</dbReference>
<dbReference type="eggNOG" id="KOG1721">
    <property type="taxonomic scope" value="Eukaryota"/>
</dbReference>
<dbReference type="Gene3D" id="3.40.50.300">
    <property type="entry name" value="P-loop containing nucleotide triphosphate hydrolases"/>
    <property type="match status" value="1"/>
</dbReference>
<dbReference type="InterPro" id="IPR027417">
    <property type="entry name" value="P-loop_NTPase"/>
</dbReference>
<dbReference type="Pfam" id="PF00023">
    <property type="entry name" value="Ank"/>
    <property type="match status" value="1"/>
</dbReference>
<dbReference type="InterPro" id="IPR002110">
    <property type="entry name" value="Ankyrin_rpt"/>
</dbReference>
<evidence type="ECO:0000313" key="5">
    <source>
        <dbReference type="Proteomes" id="UP000030651"/>
    </source>
</evidence>
<dbReference type="HOGENOM" id="CLU_245381_0_0_1"/>
<keyword evidence="1" id="KW-0677">Repeat</keyword>
<dbReference type="PROSITE" id="PS50837">
    <property type="entry name" value="NACHT"/>
    <property type="match status" value="1"/>
</dbReference>
<dbReference type="InParanoid" id="W3WP20"/>
<dbReference type="SMART" id="SM00248">
    <property type="entry name" value="ANK"/>
    <property type="match status" value="5"/>
</dbReference>
<dbReference type="Proteomes" id="UP000030651">
    <property type="component" value="Unassembled WGS sequence"/>
</dbReference>
<dbReference type="KEGG" id="pfy:PFICI_12493"/>
<dbReference type="PANTHER" id="PTHR10039:SF14">
    <property type="entry name" value="NACHT DOMAIN-CONTAINING PROTEIN"/>
    <property type="match status" value="1"/>
</dbReference>
<organism evidence="4 5">
    <name type="scientific">Pestalotiopsis fici (strain W106-1 / CGMCC3.15140)</name>
    <dbReference type="NCBI Taxonomy" id="1229662"/>
    <lineage>
        <taxon>Eukaryota</taxon>
        <taxon>Fungi</taxon>
        <taxon>Dikarya</taxon>
        <taxon>Ascomycota</taxon>
        <taxon>Pezizomycotina</taxon>
        <taxon>Sordariomycetes</taxon>
        <taxon>Xylariomycetidae</taxon>
        <taxon>Amphisphaeriales</taxon>
        <taxon>Sporocadaceae</taxon>
        <taxon>Pestalotiopsis</taxon>
    </lineage>
</organism>
<dbReference type="InterPro" id="IPR007111">
    <property type="entry name" value="NACHT_NTPase"/>
</dbReference>
<feature type="repeat" description="ANK" evidence="2">
    <location>
        <begin position="919"/>
        <end position="951"/>
    </location>
</feature>
<keyword evidence="5" id="KW-1185">Reference proteome</keyword>
<gene>
    <name evidence="4" type="ORF">PFICI_12493</name>
</gene>
<dbReference type="RefSeq" id="XP_007839265.1">
    <property type="nucleotide sequence ID" value="XM_007841074.1"/>
</dbReference>
<dbReference type="SUPFAM" id="SSF48403">
    <property type="entry name" value="Ankyrin repeat"/>
    <property type="match status" value="1"/>
</dbReference>
<dbReference type="InterPro" id="IPR054471">
    <property type="entry name" value="GPIID_WHD"/>
</dbReference>
<dbReference type="InterPro" id="IPR056884">
    <property type="entry name" value="NPHP3-like_N"/>
</dbReference>
<evidence type="ECO:0000313" key="4">
    <source>
        <dbReference type="EMBL" id="ETS75549.1"/>
    </source>
</evidence>
<dbReference type="SUPFAM" id="SSF52540">
    <property type="entry name" value="P-loop containing nucleoside triphosphate hydrolases"/>
    <property type="match status" value="1"/>
</dbReference>
<dbReference type="Pfam" id="PF24883">
    <property type="entry name" value="NPHP3_N"/>
    <property type="match status" value="1"/>
</dbReference>
<dbReference type="Gene3D" id="1.25.40.20">
    <property type="entry name" value="Ankyrin repeat-containing domain"/>
    <property type="match status" value="2"/>
</dbReference>
<reference evidence="5" key="1">
    <citation type="journal article" date="2015" name="BMC Genomics">
        <title>Genomic and transcriptomic analysis of the endophytic fungus Pestalotiopsis fici reveals its lifestyle and high potential for synthesis of natural products.</title>
        <authorList>
            <person name="Wang X."/>
            <person name="Zhang X."/>
            <person name="Liu L."/>
            <person name="Xiang M."/>
            <person name="Wang W."/>
            <person name="Sun X."/>
            <person name="Che Y."/>
            <person name="Guo L."/>
            <person name="Liu G."/>
            <person name="Guo L."/>
            <person name="Wang C."/>
            <person name="Yin W.B."/>
            <person name="Stadler M."/>
            <person name="Zhang X."/>
            <person name="Liu X."/>
        </authorList>
    </citation>
    <scope>NUCLEOTIDE SEQUENCE [LARGE SCALE GENOMIC DNA]</scope>
    <source>
        <strain evidence="5">W106-1 / CGMCC3.15140</strain>
    </source>
</reference>
<dbReference type="GeneID" id="19277506"/>
<dbReference type="PANTHER" id="PTHR10039">
    <property type="entry name" value="AMELOGENIN"/>
    <property type="match status" value="1"/>
</dbReference>
<dbReference type="OrthoDB" id="21416at2759"/>
<sequence length="1574" mass="180437">MSDAAEDVAFSEALERFRKNLTKDQREQFAGCNKKEVQKTIADIQQRHGSQRRQKNMRRVSKFIEGMSQLGQVIEVFLNVDVTVAFIWTASTCVETLDLLLDTYAEIGETLPGLAQIGTLFKDYDEVGKQLKNYYCDVLEFNKSALEVFSRPAWKTVFHSTWKTFQTEFRPILSKFKMHQKLLSEEKLTSLMSEMQRMKCATRDNFQQLRNDMSAIIARDEAKILAETEERRREKRRMLRDELGSPDYQQDQEDSFAVLRESSSGDWIANEPIFKDWSDLSSTQSPLIYLSGIPGAGKTTLVSGIVDHFLELKRTTNLGASQLSVVYFYFKYSCDDKRDLQRMMRSILSQLVDQDPSLLDFIYKEMCSGLSLSSDRLKKLTETAIRSQRLCFLVVDGLDECARHENSNMSEAVRVLEWLKGLNVHSSSVQNNIRILVSAQRDGVIEDMLKEYPTLQLENMKPHEIDIQRYVRSKAQKICQRFSDSHVAVESKIVEKITTASKGMFLYAKVVLDNLIEQMTVLDFEIEMEDKNFPKKLEQAYARVVERVLKNSKEQERQIAEKILGWVVCAYRPLRWREIQSLFCIDSKAGTADTRRRPLKSCKYFCSSLVDITGCKNDSEGNEARIELVHVSAKQYLIHTQSICLASEHAKMALFSSRYLLSKPFQSQAFDEVQGYALSGYYNVHDYFVTSWWHHTNESFKHISSCPENILSEMVISLSRYLRQHFTQYVDEHVIHSTSDQTFAQFRRLPVDQRSREESGSLGERTRSVREALELVWKLVPQHPNTKISTGLQLYGPKHYKCPHSWCHCFEDGFLHRKERDDHINQHMRPFRCPVDGCYATSLGFASQLQLQQHDKRYHPGPEEPRFFVSETPKEYKNVWAAIAEGALEAVTTIIDKEIKSSGFFDFSKRYRRGGDSLAGTTALECAVMFGNFDICQLLLSKGASPFAKGAWPLDLNPKYSSALQIAIEANDADIMSMLISHFQTKDIQNAMGSETKSLLEHACAETQNAFMNALEFYHPQILLPCEWLMNALRLKQRECIKFYFLRRDGTHRNKTILPLPPSKYYYFQETLDYQMTGNTLLRYIIRTSGECFQTLLSYEQEDLALKQIFFEACALGKQIILSRLPPMKPELSEWFGFEENLSYFIDHHEVIESSHPLVRVIERLKPRNVWNIIGTHIRFLPLEPWLRGMNTGALKEMLHADNTLLFKKNDAGATLLHGFVNAKDPEMVKFIASVEGVDLNAATLLPVRTLSTYESASLVMYQPEGVRHQEMLSEGEKEIYERHVRDLWEARNKEHLYSNGHEKVKREIMEFSCRVRENITAKHRMMRAAAVTPIKLALYQHPQNDGDPGTMPWDGREVTQILLSTGRIDISSVGVTDELSLLIAAAATRETDVMRDIIQKGHSKLCPTVTKDEARSLMVCLPHIASDLLVISASGSGAEILKRELSMIKKLEGTGTYPLMDSLIGHEDFLMARKLLMRRSADGSIGSAEREAFIEHAVKNEDVDLLQRLLNERVMNMAIFRIAAKGSATMFKAIPRDAQTIKGATREDGMTLLQVAKLHENKSVLEWLSLQNN</sequence>
<keyword evidence="2" id="KW-0040">ANK repeat</keyword>
<accession>W3WP20</accession>
<protein>
    <recommendedName>
        <fullName evidence="3">NACHT domain-containing protein</fullName>
    </recommendedName>
</protein>
<name>W3WP20_PESFW</name>
<dbReference type="EMBL" id="KI912118">
    <property type="protein sequence ID" value="ETS75549.1"/>
    <property type="molecule type" value="Genomic_DNA"/>
</dbReference>
<evidence type="ECO:0000259" key="3">
    <source>
        <dbReference type="PROSITE" id="PS50837"/>
    </source>
</evidence>